<evidence type="ECO:0000313" key="4">
    <source>
        <dbReference type="EMBL" id="SMQ49586.1"/>
    </source>
</evidence>
<dbReference type="Gene3D" id="1.20.120.1630">
    <property type="match status" value="1"/>
</dbReference>
<evidence type="ECO:0000256" key="2">
    <source>
        <dbReference type="SAM" id="Phobius"/>
    </source>
</evidence>
<dbReference type="Gene3D" id="3.80.10.10">
    <property type="entry name" value="Ribonuclease Inhibitor"/>
    <property type="match status" value="3"/>
</dbReference>
<dbReference type="InterPro" id="IPR032675">
    <property type="entry name" value="LRR_dom_sf"/>
</dbReference>
<dbReference type="Pfam" id="PF12937">
    <property type="entry name" value="F-box-like"/>
    <property type="match status" value="1"/>
</dbReference>
<organism evidence="4 5">
    <name type="scientific">Zymoseptoria tritici (strain ST99CH_3D7)</name>
    <dbReference type="NCBI Taxonomy" id="1276538"/>
    <lineage>
        <taxon>Eukaryota</taxon>
        <taxon>Fungi</taxon>
        <taxon>Dikarya</taxon>
        <taxon>Ascomycota</taxon>
        <taxon>Pezizomycotina</taxon>
        <taxon>Dothideomycetes</taxon>
        <taxon>Dothideomycetidae</taxon>
        <taxon>Mycosphaerellales</taxon>
        <taxon>Mycosphaerellaceae</taxon>
        <taxon>Zymoseptoria</taxon>
    </lineage>
</organism>
<name>A0A1X7RQC4_ZYMT9</name>
<protein>
    <recommendedName>
        <fullName evidence="3">F-box domain-containing protein</fullName>
    </recommendedName>
</protein>
<dbReference type="PANTHER" id="PTHR32251">
    <property type="entry name" value="3-OXO-5-ALPHA-STEROID 4-DEHYDROGENASE"/>
    <property type="match status" value="1"/>
</dbReference>
<feature type="transmembrane region" description="Helical" evidence="2">
    <location>
        <begin position="53"/>
        <end position="71"/>
    </location>
</feature>
<accession>A0A1X7RQC4</accession>
<reference evidence="4 5" key="1">
    <citation type="submission" date="2016-06" db="EMBL/GenBank/DDBJ databases">
        <authorList>
            <person name="Kjaerup R.B."/>
            <person name="Dalgaard T.S."/>
            <person name="Juul-Madsen H.R."/>
        </authorList>
    </citation>
    <scope>NUCLEOTIDE SEQUENCE [LARGE SCALE GENOMIC DNA]</scope>
</reference>
<evidence type="ECO:0000313" key="5">
    <source>
        <dbReference type="Proteomes" id="UP000215127"/>
    </source>
</evidence>
<feature type="region of interest" description="Disordered" evidence="1">
    <location>
        <begin position="1075"/>
        <end position="1107"/>
    </location>
</feature>
<feature type="domain" description="F-box" evidence="3">
    <location>
        <begin position="546"/>
        <end position="592"/>
    </location>
</feature>
<dbReference type="InterPro" id="IPR001611">
    <property type="entry name" value="Leu-rich_rpt"/>
</dbReference>
<dbReference type="InterPro" id="IPR001810">
    <property type="entry name" value="F-box_dom"/>
</dbReference>
<evidence type="ECO:0000256" key="1">
    <source>
        <dbReference type="SAM" id="MobiDB-lite"/>
    </source>
</evidence>
<dbReference type="Proteomes" id="UP000215127">
    <property type="component" value="Chromosome 4"/>
</dbReference>
<keyword evidence="2" id="KW-0812">Transmembrane</keyword>
<dbReference type="Pfam" id="PF06966">
    <property type="entry name" value="DUF1295"/>
    <property type="match status" value="1"/>
</dbReference>
<dbReference type="SUPFAM" id="SSF52047">
    <property type="entry name" value="RNI-like"/>
    <property type="match status" value="1"/>
</dbReference>
<dbReference type="EMBL" id="LT853695">
    <property type="protein sequence ID" value="SMQ49586.1"/>
    <property type="molecule type" value="Genomic_DNA"/>
</dbReference>
<gene>
    <name evidence="4" type="ORF">ZT3D7_G4737</name>
</gene>
<dbReference type="SMART" id="SM00256">
    <property type="entry name" value="FBOX"/>
    <property type="match status" value="1"/>
</dbReference>
<keyword evidence="5" id="KW-1185">Reference proteome</keyword>
<dbReference type="SMART" id="SM00367">
    <property type="entry name" value="LRR_CC"/>
    <property type="match status" value="7"/>
</dbReference>
<dbReference type="InterPro" id="IPR036047">
    <property type="entry name" value="F-box-like_dom_sf"/>
</dbReference>
<dbReference type="InterPro" id="IPR006553">
    <property type="entry name" value="Leu-rich_rpt_Cys-con_subtyp"/>
</dbReference>
<keyword evidence="2" id="KW-1133">Transmembrane helix</keyword>
<dbReference type="PROSITE" id="PS50181">
    <property type="entry name" value="FBOX"/>
    <property type="match status" value="1"/>
</dbReference>
<sequence length="1107" mass="123175">MALPSVKSLVECGQYSTSFEPFLPQLYALPQQIWASIGDLGALKDIYLNTNPAMSGLGLSIAMMPVFFIVAEINKNYSQVDRVWSILPAFFNLHYAFWARANGLETERLNSVAVFSIAWSVRLTYNYWRKGGYEIGSEDYRWELIKKYIGSFGFLLLNIFFISTVQLVLLWAVTLPTYVLLLTSQLRPEIAAFDQVFSRLLVALVVFEYFADGQQWTYHQAKAEYAKTAKVPEGWTRAQIERGFNTTGLWKHSRHPNFAAEQLIWIVLYQWGCFKSETLWNYTCVGVINYILVFAGSTPITEWISSGKYPQYKLYQERVGRFIPSIFGAGWNEEEVEKAAKKLDNKKQSKSALVDRPARLANTSLDLRNTALPYAHFDLSKTDPSGLVLGISSSSFVPITAGPPFQEQPRKLKGKQRLLAGLQRISSSPSVARLSTTRSRGYSGSGRASVSCISLNAAAGPTLARELSVGQLEGRSALSTPGIQIPLFDEAARHRYLSGLDGKLAVGVPTDLRTTPIPRTATPGIAEVDDDYFSRPVTDVVQCKDFNFWRDLPSELRTEVLTYLKPREIVRCSTVSKSWHAMCFDGQLWSDLDTGGFYQDIPADALVSIITAAGPFVRDLNLRGCVQLRERWNSRGLSDACTNLDNLSLEGCRIDRASIHNFLWSNSGLVHINLTGLAGATNAGMKIIASNCPKLEYLNISWCNNVDTRGLRKVIEGCPELKDLRAGEIRGWDDLNFVHELFLKNSLERLILMHCDTLTDAALAVLIEGKDSEVEILSGRPVVPARKFKHLDLTRCRGITDKGLRTLVGNVPSIEGLQLSKCSGISDSSMIELLPTTPLLTHLDLEELEDLTNASMQALSIAPCASNFKHLGVSYCEKIGDAGMLPVLKNCTNLRSLEMDNTRIGDLVLAEAAAMVRQRSPRTKLPGVIVPGKPLFKPSVGLKVVAYDCQHVTWTGVREILSRNADVSITTHTTQLPPLEKQSASSSASSSAENLIMLPRLHIMRSSTFPTEVIQLKCFYTFQPTVEEHTKRVMRGDFVAARRLERKWAEFMMAQEEAGAGPGRRRRQRRLRETQMMHADEEDPVAPGSGVGGGRRRRARSGGCNVM</sequence>
<dbReference type="GO" id="GO:0016020">
    <property type="term" value="C:membrane"/>
    <property type="evidence" value="ECO:0007669"/>
    <property type="project" value="TreeGrafter"/>
</dbReference>
<proteinExistence type="predicted"/>
<feature type="transmembrane region" description="Helical" evidence="2">
    <location>
        <begin position="148"/>
        <end position="173"/>
    </location>
</feature>
<dbReference type="Pfam" id="PF13516">
    <property type="entry name" value="LRR_6"/>
    <property type="match status" value="2"/>
</dbReference>
<dbReference type="SUPFAM" id="SSF81383">
    <property type="entry name" value="F-box domain"/>
    <property type="match status" value="1"/>
</dbReference>
<evidence type="ECO:0000259" key="3">
    <source>
        <dbReference type="PROSITE" id="PS50181"/>
    </source>
</evidence>
<keyword evidence="2" id="KW-0472">Membrane</keyword>
<dbReference type="PANTHER" id="PTHR32251:SF23">
    <property type="entry name" value="3-OXO-5-ALPHA-STEROID 4-DEHYDROGENASE (DUF1295)"/>
    <property type="match status" value="1"/>
</dbReference>
<dbReference type="AlphaFoldDB" id="A0A1X7RQC4"/>
<dbReference type="InterPro" id="IPR010721">
    <property type="entry name" value="UstE-like"/>
</dbReference>